<evidence type="ECO:0000256" key="1">
    <source>
        <dbReference type="SAM" id="MobiDB-lite"/>
    </source>
</evidence>
<accession>A3QMI0</accession>
<reference evidence="5 11" key="3">
    <citation type="journal article" date="2015" name="Vet. Microbiol.">
        <title>Whole-genome sequence of a novel Chinese cyprinid herpesvirus 3 isolate reveals the existence of a distinct European genotype in East Asia.</title>
        <authorList>
            <person name="Li W."/>
            <person name="Lee X."/>
            <person name="Weng S."/>
            <person name="He J."/>
            <person name="Dong C."/>
        </authorList>
    </citation>
    <scope>NUCLEOTIDE SEQUENCE [LARGE SCALE GENOMIC DNA]</scope>
    <source>
        <strain evidence="5">KHV-GZ11</strain>
    </source>
</reference>
<dbReference type="GeneID" id="11266342"/>
<protein>
    <submittedName>
        <fullName evidence="5 6">ORF8L</fullName>
    </submittedName>
    <submittedName>
        <fullName evidence="3">Protein ORF8</fullName>
    </submittedName>
</protein>
<dbReference type="Proteomes" id="UP000169752">
    <property type="component" value="Segment"/>
</dbReference>
<dbReference type="KEGG" id="vg:11266342"/>
<keyword evidence="10" id="KW-1185">Reference proteome</keyword>
<reference evidence="3" key="2">
    <citation type="submission" date="2007-03" db="EMBL/GenBank/DDBJ databases">
        <title>Comparative genomics of carp herpesviruses.</title>
        <authorList>
            <person name="Davison A.J."/>
            <person name="Kurobe T."/>
            <person name="Gatherer D."/>
            <person name="Cunningham C."/>
            <person name="Waltzek T.B."/>
            <person name="Korf I."/>
            <person name="Fukuda H."/>
            <person name="Hedrick R.P."/>
        </authorList>
    </citation>
    <scope>NUCLEOTIDE SEQUENCE</scope>
    <source>
        <strain evidence="3">KHV-U</strain>
    </source>
</reference>
<dbReference type="EMBL" id="DQ657948">
    <property type="protein sequence ID" value="ABG42839.1"/>
    <property type="molecule type" value="Genomic_DNA"/>
</dbReference>
<dbReference type="Proteomes" id="UP000160099">
    <property type="component" value="Segment"/>
</dbReference>
<dbReference type="EMBL" id="DQ657948">
    <property type="protein sequence ID" value="ABG42991.1"/>
    <property type="molecule type" value="Genomic_DNA"/>
</dbReference>
<dbReference type="Proteomes" id="UP000106924">
    <property type="component" value="Segment"/>
</dbReference>
<dbReference type="EMBL" id="DQ177346">
    <property type="protein sequence ID" value="ABC55240.1"/>
    <property type="molecule type" value="Genomic_DNA"/>
</dbReference>
<dbReference type="RefSeq" id="YP_001096047.1">
    <property type="nucleotide sequence ID" value="NC_009127.1"/>
</dbReference>
<evidence type="ECO:0000313" key="11">
    <source>
        <dbReference type="Proteomes" id="UP000160099"/>
    </source>
</evidence>
<sequence length="289" mass="33024">MANNAVLVMAGLRDIIPEMFRPVRTTCATVIKATRLVLGVTDHGRTLCTPETMFELRLRLKSVFSIHRDARGSPAWQVDDRLKCEVRQAACTVFRVVRELFGFNLTLTTLKMLCLTIYTECFRTTHVDTFRLVGLRLDELPRHLKDLVTGETSSWRRTIAVDAPLQDNTVSDTSVRSMSMADVHTWSDEDECAPDSTTSYDGDNSSHVRVTEQSSLTMNRVINGVECEVESTSYATPYSLLCDVKRRKESMERAYREHQERQARRRTRDSDEEGNEAEAAPQARRRRIE</sequence>
<dbReference type="EMBL" id="KJ627438">
    <property type="protein sequence ID" value="AIC32364.1"/>
    <property type="molecule type" value="Genomic_DNA"/>
</dbReference>
<dbReference type="Proteomes" id="UP000156776">
    <property type="component" value="Segment"/>
</dbReference>
<feature type="region of interest" description="Disordered" evidence="1">
    <location>
        <begin position="251"/>
        <end position="289"/>
    </location>
</feature>
<feature type="region of interest" description="Disordered" evidence="1">
    <location>
        <begin position="186"/>
        <end position="207"/>
    </location>
</feature>
<feature type="compositionally biased region" description="Basic and acidic residues" evidence="1">
    <location>
        <begin position="251"/>
        <end position="262"/>
    </location>
</feature>
<evidence type="ECO:0000313" key="7">
    <source>
        <dbReference type="EMBL" id="BAF48815.1"/>
    </source>
</evidence>
<proteinExistence type="predicted"/>
<evidence type="ECO:0000313" key="9">
    <source>
        <dbReference type="Proteomes" id="UP000106924"/>
    </source>
</evidence>
<organism evidence="2 9">
    <name type="scientific">Cyprinid herpesvirus 3</name>
    <name type="common">CyHV-3</name>
    <dbReference type="NCBI Taxonomy" id="180230"/>
    <lineage>
        <taxon>Viruses</taxon>
        <taxon>Duplodnaviria</taxon>
        <taxon>Heunggongvirae</taxon>
        <taxon>Peploviricota</taxon>
        <taxon>Herviviricetes</taxon>
        <taxon>Herpesvirales</taxon>
        <taxon>Alloherpesviridae</taxon>
        <taxon>Cyvirus</taxon>
        <taxon>Cyvirus cyprinidallo3</taxon>
    </lineage>
</organism>
<dbReference type="EMBL" id="DQ177346">
    <property type="protein sequence ID" value="ABC55073.1"/>
    <property type="molecule type" value="Genomic_DNA"/>
</dbReference>
<reference evidence="9 10" key="1">
    <citation type="journal article" date="2007" name="J. Virol.">
        <title>Genome sequences of three koi herpesvirus isolates representing the expanding distribution of an emerging disease threatening koi and common carp worldwide.</title>
        <authorList>
            <person name="Aoki T."/>
            <person name="Hirono I."/>
            <person name="Kurokawa K."/>
            <person name="Fukuda H."/>
            <person name="Nahary R."/>
            <person name="Eldar A."/>
            <person name="Davison A.J."/>
            <person name="Waltzek T.B."/>
            <person name="Bercovier H."/>
            <person name="Hedrick R.P."/>
        </authorList>
    </citation>
    <scope>NUCLEOTIDE SEQUENCE [LARGE SCALE GENOMIC DNA]</scope>
    <source>
        <strain evidence="2">KHV-I</strain>
        <strain evidence="3 10">KHV-U</strain>
        <strain evidence="7">TUMST1</strain>
    </source>
</reference>
<evidence type="ECO:0000313" key="8">
    <source>
        <dbReference type="EMBL" id="BAF48984.1"/>
    </source>
</evidence>
<gene>
    <name evidence="5" type="ORF">CyHV3-GZ_ORF8L-LT</name>
    <name evidence="6" type="ORF">CyHV3-GZ_ORF8L-TR</name>
    <name evidence="3" type="ORF">CyHV3_ORF8_1</name>
    <name evidence="4" type="ORF">CyHV3_ORF8_2</name>
    <name evidence="7" type="ORF">KHVJ011</name>
    <name evidence="8" type="ORF">KHVJ180</name>
</gene>
<dbReference type="EMBL" id="AP008984">
    <property type="protein sequence ID" value="BAF48984.1"/>
    <property type="molecule type" value="Genomic_DNA"/>
</dbReference>
<evidence type="ECO:0000313" key="6">
    <source>
        <dbReference type="EMBL" id="AIC32519.1"/>
    </source>
</evidence>
<dbReference type="GeneID" id="11266494"/>
<name>A3QMI0_CYHV3</name>
<evidence type="ECO:0000313" key="5">
    <source>
        <dbReference type="EMBL" id="AIC32364.1"/>
    </source>
</evidence>
<evidence type="ECO:0000313" key="3">
    <source>
        <dbReference type="EMBL" id="ABG42839.1"/>
    </source>
</evidence>
<dbReference type="RefSeq" id="YP_001096199.1">
    <property type="nucleotide sequence ID" value="NC_009127.1"/>
</dbReference>
<evidence type="ECO:0000313" key="4">
    <source>
        <dbReference type="EMBL" id="ABG42991.1"/>
    </source>
</evidence>
<evidence type="ECO:0000313" key="2">
    <source>
        <dbReference type="EMBL" id="ABC55073.1"/>
    </source>
</evidence>
<evidence type="ECO:0000313" key="10">
    <source>
        <dbReference type="Proteomes" id="UP000156776"/>
    </source>
</evidence>
<dbReference type="KEGG" id="vg:11266494"/>
<dbReference type="EMBL" id="KJ627438">
    <property type="protein sequence ID" value="AIC32519.1"/>
    <property type="molecule type" value="Genomic_DNA"/>
</dbReference>
<dbReference type="EMBL" id="AP008984">
    <property type="protein sequence ID" value="BAF48815.1"/>
    <property type="molecule type" value="Genomic_DNA"/>
</dbReference>